<name>M0MTD9_9EURY</name>
<proteinExistence type="predicted"/>
<reference evidence="2 3" key="1">
    <citation type="journal article" date="2014" name="PLoS Genet.">
        <title>Phylogenetically driven sequencing of extremely halophilic archaea reveals strategies for static and dynamic osmo-response.</title>
        <authorList>
            <person name="Becker E.A."/>
            <person name="Seitzer P.M."/>
            <person name="Tritt A."/>
            <person name="Larsen D."/>
            <person name="Krusor M."/>
            <person name="Yao A.I."/>
            <person name="Wu D."/>
            <person name="Madern D."/>
            <person name="Eisen J.A."/>
            <person name="Darling A.E."/>
            <person name="Facciotti M.T."/>
        </authorList>
    </citation>
    <scope>NUCLEOTIDE SEQUENCE [LARGE SCALE GENOMIC DNA]</scope>
    <source>
        <strain evidence="2 3">DSM 5350</strain>
    </source>
</reference>
<dbReference type="Proteomes" id="UP000011669">
    <property type="component" value="Unassembled WGS sequence"/>
</dbReference>
<accession>M0MTD9</accession>
<evidence type="ECO:0000256" key="1">
    <source>
        <dbReference type="SAM" id="MobiDB-lite"/>
    </source>
</evidence>
<organism evidence="2 3">
    <name type="scientific">Halococcus saccharolyticus DSM 5350</name>
    <dbReference type="NCBI Taxonomy" id="1227455"/>
    <lineage>
        <taxon>Archaea</taxon>
        <taxon>Methanobacteriati</taxon>
        <taxon>Methanobacteriota</taxon>
        <taxon>Stenosarchaea group</taxon>
        <taxon>Halobacteria</taxon>
        <taxon>Halobacteriales</taxon>
        <taxon>Halococcaceae</taxon>
        <taxon>Halococcus</taxon>
    </lineage>
</organism>
<dbReference type="PATRIC" id="fig|1227455.4.peg.187"/>
<dbReference type="OrthoDB" id="387233at2157"/>
<keyword evidence="3" id="KW-1185">Reference proteome</keyword>
<gene>
    <name evidence="2" type="ORF">C449_00915</name>
</gene>
<comment type="caution">
    <text evidence="2">The sequence shown here is derived from an EMBL/GenBank/DDBJ whole genome shotgun (WGS) entry which is preliminary data.</text>
</comment>
<evidence type="ECO:0000313" key="3">
    <source>
        <dbReference type="Proteomes" id="UP000011669"/>
    </source>
</evidence>
<dbReference type="STRING" id="1227455.C449_00915"/>
<evidence type="ECO:0000313" key="2">
    <source>
        <dbReference type="EMBL" id="EMA47989.1"/>
    </source>
</evidence>
<protein>
    <submittedName>
        <fullName evidence="2">Uncharacterized protein</fullName>
    </submittedName>
</protein>
<dbReference type="RefSeq" id="WP_006075987.1">
    <property type="nucleotide sequence ID" value="NZ_AOMD01000002.1"/>
</dbReference>
<dbReference type="EMBL" id="AOMD01000002">
    <property type="protein sequence ID" value="EMA47989.1"/>
    <property type="molecule type" value="Genomic_DNA"/>
</dbReference>
<dbReference type="AlphaFoldDB" id="M0MTD9"/>
<feature type="region of interest" description="Disordered" evidence="1">
    <location>
        <begin position="1"/>
        <end position="27"/>
    </location>
</feature>
<sequence length="380" mass="39956">MPDVPQQLRPINPGGTGTESEPAETADVDFDGTALQQEITADVAVLPASAADTGEAEFDDGEVYPVTEISYESSRYNQSALLVTKILADRYPEQDEIVMARINGTPIGSGRVDVSAPNDEGLVVIDSYDSVRKLKQGTVTASFDDAPLDTVITTVCAFADVAPARVDVDEDASTFTAYEGRSCAGVLDDMANRVRGAWYVDPSTPGGLPVFTDGSNFAVTQHEIEHILPDTDPGLQTAPYDGVVVIGGGEATGASRVYSASKDPVRAVAGDTGSGARVYEHEDKSITNVETAQQTAHSLLDEFERQSGTGQIKLVGDERIQPLDTVIMPDSLGGQEYLVSEVTHELSSDSGFVTTVQVGALIDGAVDAEGDVRGPGTPTP</sequence>
<dbReference type="InParanoid" id="M0MTD9"/>